<name>A0A8X6XF49_9ARAC</name>
<reference evidence="1" key="1">
    <citation type="submission" date="2020-08" db="EMBL/GenBank/DDBJ databases">
        <title>Multicomponent nature underlies the extraordinary mechanical properties of spider dragline silk.</title>
        <authorList>
            <person name="Kono N."/>
            <person name="Nakamura H."/>
            <person name="Mori M."/>
            <person name="Yoshida Y."/>
            <person name="Ohtoshi R."/>
            <person name="Malay A.D."/>
            <person name="Moran D.A.P."/>
            <person name="Tomita M."/>
            <person name="Numata K."/>
            <person name="Arakawa K."/>
        </authorList>
    </citation>
    <scope>NUCLEOTIDE SEQUENCE</scope>
</reference>
<dbReference type="Proteomes" id="UP000886998">
    <property type="component" value="Unassembled WGS sequence"/>
</dbReference>
<feature type="non-terminal residue" evidence="1">
    <location>
        <position position="55"/>
    </location>
</feature>
<dbReference type="EMBL" id="BMAV01008169">
    <property type="protein sequence ID" value="GFY51537.1"/>
    <property type="molecule type" value="Genomic_DNA"/>
</dbReference>
<protein>
    <submittedName>
        <fullName evidence="1">Uncharacterized protein</fullName>
    </submittedName>
</protein>
<dbReference type="AlphaFoldDB" id="A0A8X6XF49"/>
<accession>A0A8X6XF49</accession>
<gene>
    <name evidence="1" type="ORF">TNIN_400991</name>
</gene>
<evidence type="ECO:0000313" key="1">
    <source>
        <dbReference type="EMBL" id="GFY51537.1"/>
    </source>
</evidence>
<comment type="caution">
    <text evidence="1">The sequence shown here is derived from an EMBL/GenBank/DDBJ whole genome shotgun (WGS) entry which is preliminary data.</text>
</comment>
<evidence type="ECO:0000313" key="2">
    <source>
        <dbReference type="Proteomes" id="UP000886998"/>
    </source>
</evidence>
<organism evidence="1 2">
    <name type="scientific">Trichonephila inaurata madagascariensis</name>
    <dbReference type="NCBI Taxonomy" id="2747483"/>
    <lineage>
        <taxon>Eukaryota</taxon>
        <taxon>Metazoa</taxon>
        <taxon>Ecdysozoa</taxon>
        <taxon>Arthropoda</taxon>
        <taxon>Chelicerata</taxon>
        <taxon>Arachnida</taxon>
        <taxon>Araneae</taxon>
        <taxon>Araneomorphae</taxon>
        <taxon>Entelegynae</taxon>
        <taxon>Araneoidea</taxon>
        <taxon>Nephilidae</taxon>
        <taxon>Trichonephila</taxon>
        <taxon>Trichonephila inaurata</taxon>
    </lineage>
</organism>
<dbReference type="OrthoDB" id="10354650at2759"/>
<sequence length="55" mass="5981">MWVARRPEVSCCAGGIFLRWVELFLVGNKGMARNADEAVSWNASPSKDSPGDVAQ</sequence>
<proteinExistence type="predicted"/>
<keyword evidence="2" id="KW-1185">Reference proteome</keyword>